<protein>
    <submittedName>
        <fullName evidence="1">Uncharacterized protein</fullName>
    </submittedName>
</protein>
<evidence type="ECO:0000313" key="1">
    <source>
        <dbReference type="EMBL" id="VDG27922.1"/>
    </source>
</evidence>
<dbReference type="Proteomes" id="UP000289996">
    <property type="component" value="Unassembled WGS sequence"/>
</dbReference>
<keyword evidence="2" id="KW-1185">Reference proteome</keyword>
<accession>A0A660E0I7</accession>
<name>A0A660E0I7_9LACO</name>
<organism evidence="1 2">
    <name type="scientific">Lactiplantibacillus mudanjiangensis</name>
    <dbReference type="NCBI Taxonomy" id="1296538"/>
    <lineage>
        <taxon>Bacteria</taxon>
        <taxon>Bacillati</taxon>
        <taxon>Bacillota</taxon>
        <taxon>Bacilli</taxon>
        <taxon>Lactobacillales</taxon>
        <taxon>Lactobacillaceae</taxon>
        <taxon>Lactiplantibacillus</taxon>
    </lineage>
</organism>
<gene>
    <name evidence="1" type="ORF">MUDAN_MDHGFNIF_02739</name>
</gene>
<evidence type="ECO:0000313" key="2">
    <source>
        <dbReference type="Proteomes" id="UP000289996"/>
    </source>
</evidence>
<proteinExistence type="predicted"/>
<dbReference type="EMBL" id="UYIG01000068">
    <property type="protein sequence ID" value="VDG27922.1"/>
    <property type="molecule type" value="Genomic_DNA"/>
</dbReference>
<dbReference type="RefSeq" id="WP_130845013.1">
    <property type="nucleotide sequence ID" value="NZ_BJDY01000004.1"/>
</dbReference>
<dbReference type="AlphaFoldDB" id="A0A660E0I7"/>
<sequence>MMKMELDFANFALENYKVIDHKVFIDGNNLGITVDTEQIPDKNEGDTYPRYWITHFDYGRIPEYMLKYNMSFYIKQAGNNAETLGCIIIDMPKPDRAY</sequence>
<reference evidence="1 2" key="1">
    <citation type="submission" date="2018-11" db="EMBL/GenBank/DDBJ databases">
        <authorList>
            <person name="Wuyts S."/>
        </authorList>
    </citation>
    <scope>NUCLEOTIDE SEQUENCE [LARGE SCALE GENOMIC DNA]</scope>
    <source>
        <strain evidence="1">Lactobacillus mudanjiangensis AMBF249</strain>
    </source>
</reference>